<dbReference type="Proteomes" id="UP001596122">
    <property type="component" value="Unassembled WGS sequence"/>
</dbReference>
<dbReference type="Pfam" id="PF10905">
    <property type="entry name" value="DUF2695"/>
    <property type="match status" value="1"/>
</dbReference>
<protein>
    <submittedName>
        <fullName evidence="1">DUF2695 domain-containing protein</fullName>
    </submittedName>
</protein>
<proteinExistence type="predicted"/>
<reference evidence="2" key="1">
    <citation type="journal article" date="2019" name="Int. J. Syst. Evol. Microbiol.">
        <title>The Global Catalogue of Microorganisms (GCM) 10K type strain sequencing project: providing services to taxonomists for standard genome sequencing and annotation.</title>
        <authorList>
            <consortium name="The Broad Institute Genomics Platform"/>
            <consortium name="The Broad Institute Genome Sequencing Center for Infectious Disease"/>
            <person name="Wu L."/>
            <person name="Ma J."/>
        </authorList>
    </citation>
    <scope>NUCLEOTIDE SEQUENCE [LARGE SCALE GENOMIC DNA]</scope>
    <source>
        <strain evidence="2">CCUG 43114</strain>
    </source>
</reference>
<name>A0ABW0GL48_9MICO</name>
<dbReference type="RefSeq" id="WP_340268934.1">
    <property type="nucleotide sequence ID" value="NZ_JBBEOG010000003.1"/>
</dbReference>
<gene>
    <name evidence="1" type="ORF">ACFPJ6_02775</name>
</gene>
<organism evidence="1 2">
    <name type="scientific">Aquipuribacter nitratireducens</name>
    <dbReference type="NCBI Taxonomy" id="650104"/>
    <lineage>
        <taxon>Bacteria</taxon>
        <taxon>Bacillati</taxon>
        <taxon>Actinomycetota</taxon>
        <taxon>Actinomycetes</taxon>
        <taxon>Micrococcales</taxon>
        <taxon>Intrasporangiaceae</taxon>
        <taxon>Aquipuribacter</taxon>
    </lineage>
</organism>
<comment type="caution">
    <text evidence="1">The sequence shown here is derived from an EMBL/GenBank/DDBJ whole genome shotgun (WGS) entry which is preliminary data.</text>
</comment>
<evidence type="ECO:0000313" key="2">
    <source>
        <dbReference type="Proteomes" id="UP001596122"/>
    </source>
</evidence>
<keyword evidence="2" id="KW-1185">Reference proteome</keyword>
<evidence type="ECO:0000313" key="1">
    <source>
        <dbReference type="EMBL" id="MFC5379706.1"/>
    </source>
</evidence>
<dbReference type="EMBL" id="JBHSLD010000004">
    <property type="protein sequence ID" value="MFC5379706.1"/>
    <property type="molecule type" value="Genomic_DNA"/>
</dbReference>
<accession>A0ABW0GL48</accession>
<sequence length="136" mass="15147">MSDDTITTAESHVHAAALRLTTPRDGECLVCFLDRQVAAFGCHTDLRFARLYRDTVAPRARGLETRLGRGGGFCDCECLMNTFEPARSLWVEVPYAEDPDGRYEPDRQPPATMPTCAGVAPGTVQPCANWTTRRRW</sequence>
<dbReference type="InterPro" id="IPR024248">
    <property type="entry name" value="DUF2695"/>
</dbReference>